<evidence type="ECO:0000313" key="6">
    <source>
        <dbReference type="EMBL" id="WNF00804.1"/>
    </source>
</evidence>
<evidence type="ECO:0000259" key="5">
    <source>
        <dbReference type="PROSITE" id="PS50893"/>
    </source>
</evidence>
<dbReference type="InterPro" id="IPR050095">
    <property type="entry name" value="ECF_ABC_transporter_ATP-bd"/>
</dbReference>
<dbReference type="InterPro" id="IPR015856">
    <property type="entry name" value="ABC_transpr_CbiO/EcfA_su"/>
</dbReference>
<dbReference type="PROSITE" id="PS50893">
    <property type="entry name" value="ABC_TRANSPORTER_2"/>
    <property type="match status" value="1"/>
</dbReference>
<dbReference type="Proteomes" id="UP001305606">
    <property type="component" value="Chromosome"/>
</dbReference>
<keyword evidence="3" id="KW-0547">Nucleotide-binding</keyword>
<dbReference type="CDD" id="cd03225">
    <property type="entry name" value="ABC_cobalt_CbiO_domain1"/>
    <property type="match status" value="1"/>
</dbReference>
<evidence type="ECO:0000256" key="3">
    <source>
        <dbReference type="ARBA" id="ARBA00022741"/>
    </source>
</evidence>
<dbReference type="Pfam" id="PF00005">
    <property type="entry name" value="ABC_tran"/>
    <property type="match status" value="1"/>
</dbReference>
<evidence type="ECO:0000256" key="1">
    <source>
        <dbReference type="ARBA" id="ARBA00005417"/>
    </source>
</evidence>
<dbReference type="GO" id="GO:0005524">
    <property type="term" value="F:ATP binding"/>
    <property type="evidence" value="ECO:0007669"/>
    <property type="project" value="UniProtKB-KW"/>
</dbReference>
<protein>
    <submittedName>
        <fullName evidence="6">ABC transporter ATP-binding protein</fullName>
    </submittedName>
</protein>
<sequence>MTDTVIRVNDLSLRYRGADRRALDEVSFDVARGEVLGILGPTGAGKSTLLKCLAGVIPHYEHDSAHRGTVEVLGHSVAERGSLAEVVADVGLVLQDPEVQLVNTTVREELAWGMENRGTPVAEIHRRLARSAGLFGVERLLDRFTHALSGGEKQRTVVAATYCLGPQVMLLDEPTSELDPAGTESVLQAVRVLAREGVTVVVVEHKVEELAQYADRLMVLDQGRVTALGTPREVFTGEHAPYRPQVLEVALRLRDLGRWSPAQLPLTVDDAVAAGRPTAGAASAVTGKEE</sequence>
<accession>A0ABY9VAZ2</accession>
<keyword evidence="4 6" id="KW-0067">ATP-binding</keyword>
<reference evidence="6 7" key="1">
    <citation type="submission" date="2023-02" db="EMBL/GenBank/DDBJ databases">
        <title>Streptomyces sp. SCA4-21 with antifungal activity against Fusarium oxysporum f. sp. cubense, Streptomyces sp. SCA2-17 with antifungal activity against Fusarium oxysporum f. sp. cubense.</title>
        <authorList>
            <person name="Qi D."/>
        </authorList>
    </citation>
    <scope>NUCLEOTIDE SEQUENCE [LARGE SCALE GENOMIC DNA]</scope>
    <source>
        <strain evidence="6 7">SCA4-21</strain>
    </source>
</reference>
<keyword evidence="7" id="KW-1185">Reference proteome</keyword>
<dbReference type="SUPFAM" id="SSF52540">
    <property type="entry name" value="P-loop containing nucleoside triphosphate hydrolases"/>
    <property type="match status" value="1"/>
</dbReference>
<comment type="similarity">
    <text evidence="1">Belongs to the ABC transporter superfamily.</text>
</comment>
<evidence type="ECO:0000313" key="7">
    <source>
        <dbReference type="Proteomes" id="UP001305606"/>
    </source>
</evidence>
<dbReference type="PANTHER" id="PTHR43553">
    <property type="entry name" value="HEAVY METAL TRANSPORTER"/>
    <property type="match status" value="1"/>
</dbReference>
<evidence type="ECO:0000256" key="4">
    <source>
        <dbReference type="ARBA" id="ARBA00022840"/>
    </source>
</evidence>
<dbReference type="InterPro" id="IPR027417">
    <property type="entry name" value="P-loop_NTPase"/>
</dbReference>
<dbReference type="RefSeq" id="WP_311039155.1">
    <property type="nucleotide sequence ID" value="NZ_CP117522.1"/>
</dbReference>
<gene>
    <name evidence="6" type="ORF">PS467_38485</name>
</gene>
<dbReference type="EMBL" id="CP117522">
    <property type="protein sequence ID" value="WNF00804.1"/>
    <property type="molecule type" value="Genomic_DNA"/>
</dbReference>
<keyword evidence="2" id="KW-0813">Transport</keyword>
<proteinExistence type="inferred from homology"/>
<evidence type="ECO:0000256" key="2">
    <source>
        <dbReference type="ARBA" id="ARBA00022448"/>
    </source>
</evidence>
<feature type="domain" description="ABC transporter" evidence="5">
    <location>
        <begin position="6"/>
        <end position="247"/>
    </location>
</feature>
<dbReference type="SMART" id="SM00382">
    <property type="entry name" value="AAA"/>
    <property type="match status" value="1"/>
</dbReference>
<dbReference type="Gene3D" id="3.40.50.300">
    <property type="entry name" value="P-loop containing nucleotide triphosphate hydrolases"/>
    <property type="match status" value="1"/>
</dbReference>
<organism evidence="6 7">
    <name type="scientific">Streptomyces luomodiensis</name>
    <dbReference type="NCBI Taxonomy" id="3026192"/>
    <lineage>
        <taxon>Bacteria</taxon>
        <taxon>Bacillati</taxon>
        <taxon>Actinomycetota</taxon>
        <taxon>Actinomycetes</taxon>
        <taxon>Kitasatosporales</taxon>
        <taxon>Streptomycetaceae</taxon>
        <taxon>Streptomyces</taxon>
    </lineage>
</organism>
<name>A0ABY9VAZ2_9ACTN</name>
<dbReference type="InterPro" id="IPR003439">
    <property type="entry name" value="ABC_transporter-like_ATP-bd"/>
</dbReference>
<dbReference type="InterPro" id="IPR003593">
    <property type="entry name" value="AAA+_ATPase"/>
</dbReference>